<sequence>MIFGVSIGTICGTSLSVLHTAWKIPDIYIEIPLRFWKHVPSLEMWIRNHLSLYRNTETQFNGKEQEPKGTPPSPFLTPASQSPRSPVLADSTLSEVPVTPKYKSKLTQHSRPSSISKESILKVASQLPSDFFQRVQSEGNFDEGNHQCMSPGQISQDSTQNSSAEFTNLWDRAEDSPTTLKTEDGLVTLLKRKKFLDPDRTNKVADK</sequence>
<dbReference type="OrthoDB" id="4069321at2759"/>
<protein>
    <submittedName>
        <fullName evidence="2">Uncharacterized protein</fullName>
    </submittedName>
</protein>
<feature type="region of interest" description="Disordered" evidence="1">
    <location>
        <begin position="140"/>
        <end position="177"/>
    </location>
</feature>
<dbReference type="EMBL" id="BIMX01000009">
    <property type="protein sequence ID" value="GCE99344.1"/>
    <property type="molecule type" value="Genomic_DNA"/>
</dbReference>
<keyword evidence="3" id="KW-1185">Reference proteome</keyword>
<evidence type="ECO:0000313" key="2">
    <source>
        <dbReference type="EMBL" id="GCE99344.1"/>
    </source>
</evidence>
<dbReference type="AlphaFoldDB" id="A0A4C2E500"/>
<gene>
    <name evidence="2" type="ORF">ZYGM_003519</name>
</gene>
<feature type="region of interest" description="Disordered" evidence="1">
    <location>
        <begin position="60"/>
        <end position="93"/>
    </location>
</feature>
<accession>A0A4C2E500</accession>
<proteinExistence type="predicted"/>
<reference evidence="2 3" key="1">
    <citation type="submission" date="2019-01" db="EMBL/GenBank/DDBJ databases">
        <title>Draft Genome Sequencing of Zygosaccharomyces mellis Ca-7.</title>
        <authorList>
            <person name="Shiwa Y."/>
            <person name="Kanesaki Y."/>
            <person name="Ishige T."/>
            <person name="Mura K."/>
            <person name="Hori T."/>
            <person name="Tamura T."/>
        </authorList>
    </citation>
    <scope>NUCLEOTIDE SEQUENCE [LARGE SCALE GENOMIC DNA]</scope>
    <source>
        <strain evidence="2 3">Ca-7</strain>
    </source>
</reference>
<evidence type="ECO:0000313" key="3">
    <source>
        <dbReference type="Proteomes" id="UP000301737"/>
    </source>
</evidence>
<organism evidence="2 3">
    <name type="scientific">Zygosaccharomyces mellis</name>
    <dbReference type="NCBI Taxonomy" id="42258"/>
    <lineage>
        <taxon>Eukaryota</taxon>
        <taxon>Fungi</taxon>
        <taxon>Dikarya</taxon>
        <taxon>Ascomycota</taxon>
        <taxon>Saccharomycotina</taxon>
        <taxon>Saccharomycetes</taxon>
        <taxon>Saccharomycetales</taxon>
        <taxon>Saccharomycetaceae</taxon>
        <taxon>Zygosaccharomyces</taxon>
    </lineage>
</organism>
<dbReference type="Proteomes" id="UP000301737">
    <property type="component" value="Unassembled WGS sequence"/>
</dbReference>
<evidence type="ECO:0000256" key="1">
    <source>
        <dbReference type="SAM" id="MobiDB-lite"/>
    </source>
</evidence>
<name>A0A4C2E500_9SACH</name>
<feature type="compositionally biased region" description="Polar residues" evidence="1">
    <location>
        <begin position="147"/>
        <end position="166"/>
    </location>
</feature>
<comment type="caution">
    <text evidence="2">The sequence shown here is derived from an EMBL/GenBank/DDBJ whole genome shotgun (WGS) entry which is preliminary data.</text>
</comment>